<evidence type="ECO:0000313" key="2">
    <source>
        <dbReference type="EMBL" id="GER39861.1"/>
    </source>
</evidence>
<dbReference type="EMBL" id="BKCP01005761">
    <property type="protein sequence ID" value="GER39861.1"/>
    <property type="molecule type" value="Genomic_DNA"/>
</dbReference>
<keyword evidence="3" id="KW-1185">Reference proteome</keyword>
<feature type="compositionally biased region" description="Basic and acidic residues" evidence="1">
    <location>
        <begin position="98"/>
        <end position="113"/>
    </location>
</feature>
<dbReference type="Proteomes" id="UP000325081">
    <property type="component" value="Unassembled WGS sequence"/>
</dbReference>
<name>A0A5A7Q757_STRAF</name>
<protein>
    <submittedName>
        <fullName evidence="2">Nuclear factor Y</fullName>
    </submittedName>
</protein>
<feature type="compositionally biased region" description="Basic residues" evidence="1">
    <location>
        <begin position="114"/>
        <end position="130"/>
    </location>
</feature>
<evidence type="ECO:0000256" key="1">
    <source>
        <dbReference type="SAM" id="MobiDB-lite"/>
    </source>
</evidence>
<evidence type="ECO:0000313" key="3">
    <source>
        <dbReference type="Proteomes" id="UP000325081"/>
    </source>
</evidence>
<feature type="region of interest" description="Disordered" evidence="1">
    <location>
        <begin position="98"/>
        <end position="137"/>
    </location>
</feature>
<gene>
    <name evidence="2" type="ORF">STAS_16502</name>
</gene>
<organism evidence="2 3">
    <name type="scientific">Striga asiatica</name>
    <name type="common">Asiatic witchweed</name>
    <name type="synonym">Buchnera asiatica</name>
    <dbReference type="NCBI Taxonomy" id="4170"/>
    <lineage>
        <taxon>Eukaryota</taxon>
        <taxon>Viridiplantae</taxon>
        <taxon>Streptophyta</taxon>
        <taxon>Embryophyta</taxon>
        <taxon>Tracheophyta</taxon>
        <taxon>Spermatophyta</taxon>
        <taxon>Magnoliopsida</taxon>
        <taxon>eudicotyledons</taxon>
        <taxon>Gunneridae</taxon>
        <taxon>Pentapetalae</taxon>
        <taxon>asterids</taxon>
        <taxon>lamiids</taxon>
        <taxon>Lamiales</taxon>
        <taxon>Orobanchaceae</taxon>
        <taxon>Buchnereae</taxon>
        <taxon>Striga</taxon>
    </lineage>
</organism>
<sequence>MEENTREGTLMTHPTFFPVMFEQRFFPDDGEQRETERECVSVPCTGMRDDRVTELLTVLMLSEVKDLDRTFMNHIKQRLGSGSGMELLLPHGDLLRPVKADEEGEKGNQDRGKRGLKWRKLQTKPRPPRGRRSEPAVRPGLHFVRNLTDRHGDIDFGRSAINDRHGSSGLIELMSRKHRESSIM</sequence>
<reference evidence="3" key="1">
    <citation type="journal article" date="2019" name="Curr. Biol.">
        <title>Genome Sequence of Striga asiatica Provides Insight into the Evolution of Plant Parasitism.</title>
        <authorList>
            <person name="Yoshida S."/>
            <person name="Kim S."/>
            <person name="Wafula E.K."/>
            <person name="Tanskanen J."/>
            <person name="Kim Y.M."/>
            <person name="Honaas L."/>
            <person name="Yang Z."/>
            <person name="Spallek T."/>
            <person name="Conn C.E."/>
            <person name="Ichihashi Y."/>
            <person name="Cheong K."/>
            <person name="Cui S."/>
            <person name="Der J.P."/>
            <person name="Gundlach H."/>
            <person name="Jiao Y."/>
            <person name="Hori C."/>
            <person name="Ishida J.K."/>
            <person name="Kasahara H."/>
            <person name="Kiba T."/>
            <person name="Kim M.S."/>
            <person name="Koo N."/>
            <person name="Laohavisit A."/>
            <person name="Lee Y.H."/>
            <person name="Lumba S."/>
            <person name="McCourt P."/>
            <person name="Mortimer J.C."/>
            <person name="Mutuku J.M."/>
            <person name="Nomura T."/>
            <person name="Sasaki-Sekimoto Y."/>
            <person name="Seto Y."/>
            <person name="Wang Y."/>
            <person name="Wakatake T."/>
            <person name="Sakakibara H."/>
            <person name="Demura T."/>
            <person name="Yamaguchi S."/>
            <person name="Yoneyama K."/>
            <person name="Manabe R.I."/>
            <person name="Nelson D.C."/>
            <person name="Schulman A.H."/>
            <person name="Timko M.P."/>
            <person name="dePamphilis C.W."/>
            <person name="Choi D."/>
            <person name="Shirasu K."/>
        </authorList>
    </citation>
    <scope>NUCLEOTIDE SEQUENCE [LARGE SCALE GENOMIC DNA]</scope>
    <source>
        <strain evidence="3">cv. UVA1</strain>
    </source>
</reference>
<proteinExistence type="predicted"/>
<dbReference type="AlphaFoldDB" id="A0A5A7Q757"/>
<comment type="caution">
    <text evidence="2">The sequence shown here is derived from an EMBL/GenBank/DDBJ whole genome shotgun (WGS) entry which is preliminary data.</text>
</comment>
<accession>A0A5A7Q757</accession>